<reference evidence="1 2" key="1">
    <citation type="submission" date="2020-04" db="EMBL/GenBank/DDBJ databases">
        <title>Molecular characterization of pseudomonads from Agaricus bisporus reveal novel blotch 2 pathogens in Western Europe.</title>
        <authorList>
            <person name="Taparia T."/>
            <person name="Krijger M."/>
            <person name="Haynes E."/>
            <person name="Elpinstone J.G."/>
            <person name="Noble R."/>
            <person name="Van Der Wolf J."/>
        </authorList>
    </citation>
    <scope>NUCLEOTIDE SEQUENCE [LARGE SCALE GENOMIC DNA]</scope>
    <source>
        <strain evidence="1 2">F1001</strain>
    </source>
</reference>
<gene>
    <name evidence="1" type="ORF">HX829_22210</name>
</gene>
<organism evidence="1 2">
    <name type="scientific">Pseudomonas gingeri</name>
    <dbReference type="NCBI Taxonomy" id="117681"/>
    <lineage>
        <taxon>Bacteria</taxon>
        <taxon>Pseudomonadati</taxon>
        <taxon>Pseudomonadota</taxon>
        <taxon>Gammaproteobacteria</taxon>
        <taxon>Pseudomonadales</taxon>
        <taxon>Pseudomonadaceae</taxon>
        <taxon>Pseudomonas</taxon>
    </lineage>
</organism>
<protein>
    <submittedName>
        <fullName evidence="1">Transcriptional regulator</fullName>
    </submittedName>
</protein>
<sequence>MDSPVLSFRVDEVLIEQLDQSSAATDRDCQKHLNRASPHYLGSESQHINAIAEGIADAEVGNLTDLQTIKAKWANRTNGRMQEN</sequence>
<proteinExistence type="predicted"/>
<dbReference type="Proteomes" id="UP000582981">
    <property type="component" value="Unassembled WGS sequence"/>
</dbReference>
<name>A0A7Y7WGT8_9PSED</name>
<dbReference type="InterPro" id="IPR052991">
    <property type="entry name" value="Non-func_TypeII_TA_Antitoxin"/>
</dbReference>
<evidence type="ECO:0000313" key="2">
    <source>
        <dbReference type="Proteomes" id="UP000582981"/>
    </source>
</evidence>
<dbReference type="PANTHER" id="PTHR40688">
    <property type="match status" value="1"/>
</dbReference>
<dbReference type="AlphaFoldDB" id="A0A7Y7WGT8"/>
<accession>A0A7Y7WGT8</accession>
<comment type="caution">
    <text evidence="1">The sequence shown here is derived from an EMBL/GenBank/DDBJ whole genome shotgun (WGS) entry which is preliminary data.</text>
</comment>
<dbReference type="EMBL" id="JACAPU010000025">
    <property type="protein sequence ID" value="NWB49205.1"/>
    <property type="molecule type" value="Genomic_DNA"/>
</dbReference>
<evidence type="ECO:0000313" key="1">
    <source>
        <dbReference type="EMBL" id="NWB49205.1"/>
    </source>
</evidence>
<dbReference type="RefSeq" id="WP_100941413.1">
    <property type="nucleotide sequence ID" value="NZ_JACAPU010000025.1"/>
</dbReference>
<dbReference type="PANTHER" id="PTHR40688:SF2">
    <property type="entry name" value="RIBBON-HELIX-HELIX PROTEIN COPG DOMAIN-CONTAINING PROTEIN"/>
    <property type="match status" value="1"/>
</dbReference>